<dbReference type="PROSITE" id="PS52016">
    <property type="entry name" value="TONB_DEPENDENT_REC_3"/>
    <property type="match status" value="1"/>
</dbReference>
<keyword evidence="3 8" id="KW-1134">Transmembrane beta strand</keyword>
<evidence type="ECO:0000256" key="8">
    <source>
        <dbReference type="PROSITE-ProRule" id="PRU01360"/>
    </source>
</evidence>
<dbReference type="Gene3D" id="2.170.130.10">
    <property type="entry name" value="TonB-dependent receptor, plug domain"/>
    <property type="match status" value="1"/>
</dbReference>
<dbReference type="RefSeq" id="WP_081170523.1">
    <property type="nucleotide sequence ID" value="NZ_LWBP01000243.1"/>
</dbReference>
<dbReference type="InterPro" id="IPR036942">
    <property type="entry name" value="Beta-barrel_TonB_sf"/>
</dbReference>
<dbReference type="GO" id="GO:0009279">
    <property type="term" value="C:cell outer membrane"/>
    <property type="evidence" value="ECO:0007669"/>
    <property type="project" value="UniProtKB-SubCell"/>
</dbReference>
<dbReference type="GO" id="GO:0015344">
    <property type="term" value="F:siderophore uptake transmembrane transporter activity"/>
    <property type="evidence" value="ECO:0007669"/>
    <property type="project" value="TreeGrafter"/>
</dbReference>
<dbReference type="STRING" id="550983.A4R26_07405"/>
<evidence type="ECO:0000313" key="13">
    <source>
        <dbReference type="EMBL" id="OQP46552.1"/>
    </source>
</evidence>
<proteinExistence type="inferred from homology"/>
<dbReference type="Pfam" id="PF07715">
    <property type="entry name" value="Plug"/>
    <property type="match status" value="1"/>
</dbReference>
<accession>A0A1V9EKH2</accession>
<dbReference type="Gene3D" id="2.40.170.20">
    <property type="entry name" value="TonB-dependent receptor, beta-barrel domain"/>
    <property type="match status" value="1"/>
</dbReference>
<comment type="similarity">
    <text evidence="8 9">Belongs to the TonB-dependent receptor family.</text>
</comment>
<evidence type="ECO:0000256" key="10">
    <source>
        <dbReference type="SAM" id="SignalP"/>
    </source>
</evidence>
<keyword evidence="4 8" id="KW-0812">Transmembrane</keyword>
<dbReference type="PANTHER" id="PTHR30069:SF28">
    <property type="entry name" value="TONB-DEPENDENT RECEPTOR YNCD-RELATED"/>
    <property type="match status" value="1"/>
</dbReference>
<keyword evidence="7 8" id="KW-0998">Cell outer membrane</keyword>
<dbReference type="SUPFAM" id="SSF56935">
    <property type="entry name" value="Porins"/>
    <property type="match status" value="1"/>
</dbReference>
<reference evidence="14" key="1">
    <citation type="submission" date="2016-04" db="EMBL/GenBank/DDBJ databases">
        <authorList>
            <person name="Chen L."/>
            <person name="Zhuang W."/>
            <person name="Wang G."/>
        </authorList>
    </citation>
    <scope>NUCLEOTIDE SEQUENCE [LARGE SCALE GENOMIC DNA]</scope>
    <source>
        <strain evidence="14">208</strain>
    </source>
</reference>
<evidence type="ECO:0000256" key="1">
    <source>
        <dbReference type="ARBA" id="ARBA00004571"/>
    </source>
</evidence>
<dbReference type="AlphaFoldDB" id="A0A1V9EKH2"/>
<keyword evidence="10" id="KW-0732">Signal</keyword>
<organism evidence="13 14">
    <name type="scientific">Niastella populi</name>
    <dbReference type="NCBI Taxonomy" id="550983"/>
    <lineage>
        <taxon>Bacteria</taxon>
        <taxon>Pseudomonadati</taxon>
        <taxon>Bacteroidota</taxon>
        <taxon>Chitinophagia</taxon>
        <taxon>Chitinophagales</taxon>
        <taxon>Chitinophagaceae</taxon>
        <taxon>Niastella</taxon>
    </lineage>
</organism>
<dbReference type="OrthoDB" id="9782587at2"/>
<evidence type="ECO:0000256" key="6">
    <source>
        <dbReference type="ARBA" id="ARBA00023136"/>
    </source>
</evidence>
<keyword evidence="2 8" id="KW-0813">Transport</keyword>
<sequence length="693" mass="76525">MLKTWLLISLAILATGTAHAQNSPHHDSASTLQTVIVKAYEQNRQLQEVSAAINVINTAQLERYNNTSLLPALNATPGVHMEERSPGSYRLNIRGSTLRSPFGVRNVKVYWNGIPFTDPGGNTYLNQLSYFNVRNIEVLKGPASSLYGAGTGGAVLINSQSNKREPGINLQYSTGSFNLQNINAQVTTGDADHNNTFSYTHQTSDGYRDHTRMRRDVATWETQAIANEKQQLSASVLYGDLYYQTPGGLTTTQFQNNPRSARPAAGAFPSADGAQAAIYQKTFLAGINHRYRFTEHLQNTTVVYGAFSSIKNPTFRNYERRTEPHFGGRTVFTFDKQWEESSLQISFGGEGQRGFFNTKTFANAGGNPDTVQTDDDIDNYIYSGFVQGDIHLPGNWSVSAGVSINKSSVTITRLTGAQTGKLTANFNSEWAPRLAISKSLMPGVLVYASVSLGFSPPGTGEILPSTSIINTSLQAEHGVNYEAGFKSSWLQQRLYVEVNAFHYQLKNAIVQRRDASGADYFENAGSTRQQGIESQASYQLLPNSNRFMSNVRLWASHTWNKFRYQNFKVIATDFSGKHLPGIAEHILTAGLDITTRPGLYMNLTWFYSDPTALNDANTEMAASYNLVGGRTGWRTPLSKSIMMDLFAGVDNLFDVSYSLGNDINAAGGRYYNTAPGVNYFGGVSFRYRFTQKQ</sequence>
<evidence type="ECO:0000256" key="5">
    <source>
        <dbReference type="ARBA" id="ARBA00023077"/>
    </source>
</evidence>
<dbReference type="GO" id="GO:0044718">
    <property type="term" value="P:siderophore transmembrane transport"/>
    <property type="evidence" value="ECO:0007669"/>
    <property type="project" value="TreeGrafter"/>
</dbReference>
<keyword evidence="5 9" id="KW-0798">TonB box</keyword>
<evidence type="ECO:0000256" key="3">
    <source>
        <dbReference type="ARBA" id="ARBA00022452"/>
    </source>
</evidence>
<dbReference type="Pfam" id="PF00593">
    <property type="entry name" value="TonB_dep_Rec_b-barrel"/>
    <property type="match status" value="1"/>
</dbReference>
<feature type="signal peptide" evidence="10">
    <location>
        <begin position="1"/>
        <end position="20"/>
    </location>
</feature>
<keyword evidence="13" id="KW-0675">Receptor</keyword>
<feature type="domain" description="TonB-dependent receptor-like beta-barrel" evidence="11">
    <location>
        <begin position="238"/>
        <end position="652"/>
    </location>
</feature>
<evidence type="ECO:0000256" key="7">
    <source>
        <dbReference type="ARBA" id="ARBA00023237"/>
    </source>
</evidence>
<feature type="chain" id="PRO_5012167136" evidence="10">
    <location>
        <begin position="21"/>
        <end position="693"/>
    </location>
</feature>
<dbReference type="InterPro" id="IPR039426">
    <property type="entry name" value="TonB-dep_rcpt-like"/>
</dbReference>
<evidence type="ECO:0000259" key="11">
    <source>
        <dbReference type="Pfam" id="PF00593"/>
    </source>
</evidence>
<evidence type="ECO:0000256" key="4">
    <source>
        <dbReference type="ARBA" id="ARBA00022692"/>
    </source>
</evidence>
<gene>
    <name evidence="13" type="ORF">A4R26_07405</name>
</gene>
<evidence type="ECO:0000313" key="14">
    <source>
        <dbReference type="Proteomes" id="UP000192276"/>
    </source>
</evidence>
<evidence type="ECO:0000259" key="12">
    <source>
        <dbReference type="Pfam" id="PF07715"/>
    </source>
</evidence>
<dbReference type="InterPro" id="IPR037066">
    <property type="entry name" value="Plug_dom_sf"/>
</dbReference>
<dbReference type="PANTHER" id="PTHR30069">
    <property type="entry name" value="TONB-DEPENDENT OUTER MEMBRANE RECEPTOR"/>
    <property type="match status" value="1"/>
</dbReference>
<feature type="domain" description="TonB-dependent receptor plug" evidence="12">
    <location>
        <begin position="46"/>
        <end position="155"/>
    </location>
</feature>
<comment type="subcellular location">
    <subcellularLocation>
        <location evidence="1 8">Cell outer membrane</location>
        <topology evidence="1 8">Multi-pass membrane protein</topology>
    </subcellularLocation>
</comment>
<dbReference type="InterPro" id="IPR012910">
    <property type="entry name" value="Plug_dom"/>
</dbReference>
<dbReference type="EMBL" id="LWBP01000243">
    <property type="protein sequence ID" value="OQP46552.1"/>
    <property type="molecule type" value="Genomic_DNA"/>
</dbReference>
<comment type="caution">
    <text evidence="13">The sequence shown here is derived from an EMBL/GenBank/DDBJ whole genome shotgun (WGS) entry which is preliminary data.</text>
</comment>
<dbReference type="Proteomes" id="UP000192276">
    <property type="component" value="Unassembled WGS sequence"/>
</dbReference>
<evidence type="ECO:0000256" key="2">
    <source>
        <dbReference type="ARBA" id="ARBA00022448"/>
    </source>
</evidence>
<dbReference type="InterPro" id="IPR000531">
    <property type="entry name" value="Beta-barrel_TonB"/>
</dbReference>
<protein>
    <submittedName>
        <fullName evidence="13">TonB-dependent receptor</fullName>
    </submittedName>
</protein>
<keyword evidence="6 8" id="KW-0472">Membrane</keyword>
<name>A0A1V9EKH2_9BACT</name>
<evidence type="ECO:0000256" key="9">
    <source>
        <dbReference type="RuleBase" id="RU003357"/>
    </source>
</evidence>
<keyword evidence="14" id="KW-1185">Reference proteome</keyword>